<dbReference type="SMART" id="SM00471">
    <property type="entry name" value="HDc"/>
    <property type="match status" value="1"/>
</dbReference>
<dbReference type="HAMAP" id="MF_00030">
    <property type="entry name" value="dGTPase_type1"/>
    <property type="match status" value="1"/>
</dbReference>
<organism evidence="5 6">
    <name type="scientific">Providencia heimbachae ATCC 35613</name>
    <dbReference type="NCBI Taxonomy" id="1354272"/>
    <lineage>
        <taxon>Bacteria</taxon>
        <taxon>Pseudomonadati</taxon>
        <taxon>Pseudomonadota</taxon>
        <taxon>Gammaproteobacteria</taxon>
        <taxon>Enterobacterales</taxon>
        <taxon>Morganellaceae</taxon>
        <taxon>Providencia</taxon>
    </lineage>
</organism>
<dbReference type="NCBIfam" id="TIGR01353">
    <property type="entry name" value="dGTP_triPase"/>
    <property type="match status" value="1"/>
</dbReference>
<dbReference type="Pfam" id="PF01966">
    <property type="entry name" value="HD"/>
    <property type="match status" value="1"/>
</dbReference>
<keyword evidence="2 3" id="KW-0460">Magnesium</keyword>
<dbReference type="GO" id="GO:0008832">
    <property type="term" value="F:dGTPase activity"/>
    <property type="evidence" value="ECO:0007669"/>
    <property type="project" value="UniProtKB-UniRule"/>
</dbReference>
<dbReference type="GO" id="GO:0000287">
    <property type="term" value="F:magnesium ion binding"/>
    <property type="evidence" value="ECO:0007669"/>
    <property type="project" value="UniProtKB-UniRule"/>
</dbReference>
<dbReference type="InterPro" id="IPR020779">
    <property type="entry name" value="dNTPase_1"/>
</dbReference>
<dbReference type="InterPro" id="IPR023293">
    <property type="entry name" value="dGTP_triP_hydro_central_sf"/>
</dbReference>
<protein>
    <recommendedName>
        <fullName evidence="3">Deoxyguanosinetriphosphate triphosphohydrolase</fullName>
        <shortName evidence="3">dGTP triphosphohydrolase</shortName>
        <shortName evidence="3">dGTPase</shortName>
        <ecNumber evidence="3">3.1.5.1</ecNumber>
    </recommendedName>
</protein>
<dbReference type="RefSeq" id="WP_068446199.1">
    <property type="nucleotide sequence ID" value="NZ_LXEW01000042.1"/>
</dbReference>
<evidence type="ECO:0000313" key="6">
    <source>
        <dbReference type="Proteomes" id="UP000078224"/>
    </source>
</evidence>
<dbReference type="PANTHER" id="PTHR11373:SF32">
    <property type="entry name" value="DEOXYGUANOSINETRIPHOSPHATE TRIPHOSPHOHYDROLASE"/>
    <property type="match status" value="1"/>
</dbReference>
<dbReference type="EC" id="3.1.5.1" evidence="3"/>
<dbReference type="InterPro" id="IPR006674">
    <property type="entry name" value="HD_domain"/>
</dbReference>
<dbReference type="InterPro" id="IPR003607">
    <property type="entry name" value="HD/PDEase_dom"/>
</dbReference>
<dbReference type="Gene3D" id="1.10.3410.10">
    <property type="entry name" value="putative deoxyguanosinetriphosphate triphosphohydrolase like domain"/>
    <property type="match status" value="1"/>
</dbReference>
<dbReference type="OrthoDB" id="9803619at2"/>
<keyword evidence="6" id="KW-1185">Reference proteome</keyword>
<reference evidence="5 6" key="1">
    <citation type="submission" date="2016-04" db="EMBL/GenBank/DDBJ databases">
        <title>ATOL: Assembling a taxonomically balanced genome-scale reconstruction of the evolutionary history of the Enterobacteriaceae.</title>
        <authorList>
            <person name="Plunkett G.III."/>
            <person name="Neeno-Eckwall E.C."/>
            <person name="Glasner J.D."/>
            <person name="Perna N.T."/>
        </authorList>
    </citation>
    <scope>NUCLEOTIDE SEQUENCE [LARGE SCALE GENOMIC DNA]</scope>
    <source>
        <strain evidence="5 6">ATCC 35613</strain>
    </source>
</reference>
<comment type="function">
    <text evidence="3">dGTPase preferentially hydrolyzes dGTP over the other canonical NTPs.</text>
</comment>
<feature type="domain" description="HD" evidence="4">
    <location>
        <begin position="70"/>
        <end position="275"/>
    </location>
</feature>
<name>A0A1B7JMR2_9GAMM</name>
<keyword evidence="1 3" id="KW-0378">Hydrolase</keyword>
<dbReference type="Pfam" id="PF13286">
    <property type="entry name" value="HD_assoc"/>
    <property type="match status" value="1"/>
</dbReference>
<dbReference type="InterPro" id="IPR026875">
    <property type="entry name" value="PHydrolase_assoc_dom"/>
</dbReference>
<dbReference type="InterPro" id="IPR050135">
    <property type="entry name" value="dGTPase-like"/>
</dbReference>
<comment type="subunit">
    <text evidence="3">Homotetramer.</text>
</comment>
<dbReference type="EMBL" id="LXEW01000042">
    <property type="protein sequence ID" value="OAT49160.1"/>
    <property type="molecule type" value="Genomic_DNA"/>
</dbReference>
<dbReference type="NCBIfam" id="NF003429">
    <property type="entry name" value="PRK04926.1"/>
    <property type="match status" value="1"/>
</dbReference>
<dbReference type="Gene3D" id="1.10.3210.10">
    <property type="entry name" value="Hypothetical protein af1432"/>
    <property type="match status" value="2"/>
</dbReference>
<proteinExistence type="inferred from homology"/>
<evidence type="ECO:0000313" key="5">
    <source>
        <dbReference type="EMBL" id="OAT49160.1"/>
    </source>
</evidence>
<accession>A0A1B7JMR2</accession>
<evidence type="ECO:0000256" key="2">
    <source>
        <dbReference type="ARBA" id="ARBA00022842"/>
    </source>
</evidence>
<evidence type="ECO:0000256" key="3">
    <source>
        <dbReference type="HAMAP-Rule" id="MF_00030"/>
    </source>
</evidence>
<comment type="cofactor">
    <cofactor evidence="3">
        <name>Mg(2+)</name>
        <dbReference type="ChEBI" id="CHEBI:18420"/>
    </cofactor>
</comment>
<dbReference type="Proteomes" id="UP000078224">
    <property type="component" value="Unassembled WGS sequence"/>
</dbReference>
<comment type="catalytic activity">
    <reaction evidence="3">
        <text>dGTP + H2O = 2'-deoxyguanosine + triphosphate + H(+)</text>
        <dbReference type="Rhea" id="RHEA:15193"/>
        <dbReference type="ChEBI" id="CHEBI:15377"/>
        <dbReference type="ChEBI" id="CHEBI:15378"/>
        <dbReference type="ChEBI" id="CHEBI:17172"/>
        <dbReference type="ChEBI" id="CHEBI:18036"/>
        <dbReference type="ChEBI" id="CHEBI:61429"/>
        <dbReference type="EC" id="3.1.5.1"/>
    </reaction>
</comment>
<dbReference type="CDD" id="cd00077">
    <property type="entry name" value="HDc"/>
    <property type="match status" value="1"/>
</dbReference>
<dbReference type="PANTHER" id="PTHR11373">
    <property type="entry name" value="DEOXYNUCLEOSIDE TRIPHOSPHATE TRIPHOSPHOHYDROLASE"/>
    <property type="match status" value="1"/>
</dbReference>
<evidence type="ECO:0000256" key="1">
    <source>
        <dbReference type="ARBA" id="ARBA00022801"/>
    </source>
</evidence>
<dbReference type="AlphaFoldDB" id="A0A1B7JMR2"/>
<dbReference type="GO" id="GO:0006203">
    <property type="term" value="P:dGTP catabolic process"/>
    <property type="evidence" value="ECO:0007669"/>
    <property type="project" value="InterPro"/>
</dbReference>
<evidence type="ECO:0000259" key="4">
    <source>
        <dbReference type="PROSITE" id="PS51831"/>
    </source>
</evidence>
<dbReference type="PROSITE" id="PS51831">
    <property type="entry name" value="HD"/>
    <property type="match status" value="1"/>
</dbReference>
<dbReference type="SUPFAM" id="SSF109604">
    <property type="entry name" value="HD-domain/PDEase-like"/>
    <property type="match status" value="1"/>
</dbReference>
<sequence>MGEINFFKKLSFQRNYKSSISQKVSADDEDAVNRLFESDRGRIINSAAIRRLQQKTQVFPLEQNSAVRSRLTHSLEVQQVGRYISKTVLGDLKKKKLLEKYGLEHRTDAFESLVEMACLMHDIGNPPFGHFGEAAIQRWFNKLLAPDYIFTPEFTDPCQIKALQLTGNEKQDLFRRQLKQDLCAFEGNAQGLRMAHRLLKLNLTYAQIGAILKYTRGAYDLAPIPDEFDYLMKKPGYYWSEADFVSELTKKLDMEKYCRFPLSYIMEAADDISYCIADLDDAAEKGIFTVEQLIEYLKVEWGEVKQGDLFDQTIMRAYNNISDNHTRRIQQDQFFMYLRVNITGKLAYYSAQQFIQNLPEIYHGRFNSALLEDKSPEHRLLKVLKTIAFKYVFNHPEVEQLELQGYRIISGLLDVYSPLLMMNRSDFASLVDNNFHKHFFIETRLFHKLSNKHRLSYSEALEKISATNEADKSILEFYYRARLIQDYISGMTDHYAYEEYRKFMVTN</sequence>
<gene>
    <name evidence="3" type="primary">dgt</name>
    <name evidence="5" type="ORF">M998_3136</name>
</gene>
<comment type="caution">
    <text evidence="5">The sequence shown here is derived from an EMBL/GenBank/DDBJ whole genome shotgun (WGS) entry which is preliminary data.</text>
</comment>
<dbReference type="InterPro" id="IPR006261">
    <property type="entry name" value="dGTPase"/>
</dbReference>
<comment type="similarity">
    <text evidence="3">Belongs to the dGTPase family. Type 1 subfamily.</text>
</comment>
<dbReference type="PATRIC" id="fig|1354272.4.peg.3201"/>